<name>A0A5A8CCD9_CAFRO</name>
<evidence type="ECO:0000313" key="1">
    <source>
        <dbReference type="EMBL" id="KAA0149471.1"/>
    </source>
</evidence>
<dbReference type="Proteomes" id="UP000325113">
    <property type="component" value="Unassembled WGS sequence"/>
</dbReference>
<accession>A0A5A8CCD9</accession>
<reference evidence="1 2" key="1">
    <citation type="submission" date="2019-07" db="EMBL/GenBank/DDBJ databases">
        <title>Genomes of Cafeteria roenbergensis.</title>
        <authorList>
            <person name="Fischer M.G."/>
            <person name="Hackl T."/>
            <person name="Roman M."/>
        </authorList>
    </citation>
    <scope>NUCLEOTIDE SEQUENCE [LARGE SCALE GENOMIC DNA]</scope>
    <source>
        <strain evidence="1 2">Cflag</strain>
    </source>
</reference>
<comment type="caution">
    <text evidence="1">The sequence shown here is derived from an EMBL/GenBank/DDBJ whole genome shotgun (WGS) entry which is preliminary data.</text>
</comment>
<dbReference type="Gene3D" id="2.130.10.10">
    <property type="entry name" value="YVTN repeat-like/Quinoprotein amine dehydrogenase"/>
    <property type="match status" value="1"/>
</dbReference>
<dbReference type="AlphaFoldDB" id="A0A5A8CCD9"/>
<dbReference type="InterPro" id="IPR015943">
    <property type="entry name" value="WD40/YVTN_repeat-like_dom_sf"/>
</dbReference>
<evidence type="ECO:0000313" key="2">
    <source>
        <dbReference type="Proteomes" id="UP000325113"/>
    </source>
</evidence>
<proteinExistence type="predicted"/>
<gene>
    <name evidence="1" type="ORF">FNF31_07209</name>
</gene>
<sequence>MAAVCGAVSLGPSESGDLRLAAARSDLEGNEWLGEVQLCTASAAEGLTVVNRKRMRSGVTCVASVTGAVASAGSSFVAVGCDSGDAFLVRLPHTAEAESAAATHEEDDVEFDYGADAADVMGCHDNVVSCVAAMAGGSVILGGEAGASAWDPRAGPDTTGRLSAAVGVTAAAACGEWVTALGFAHGAVGAVDARAVGRGMLLWAPHSHRGEVRSLAYAATASPGSAALVSGGECGVVRVSTFESDATAGAISGATVSAPTARKEAVAAVGFSSGSTGAWSVTQDGAFALLD</sequence>
<organism evidence="1 2">
    <name type="scientific">Cafeteria roenbergensis</name>
    <name type="common">Marine flagellate</name>
    <dbReference type="NCBI Taxonomy" id="33653"/>
    <lineage>
        <taxon>Eukaryota</taxon>
        <taxon>Sar</taxon>
        <taxon>Stramenopiles</taxon>
        <taxon>Bigyra</taxon>
        <taxon>Opalozoa</taxon>
        <taxon>Bicosoecida</taxon>
        <taxon>Cafeteriaceae</taxon>
        <taxon>Cafeteria</taxon>
    </lineage>
</organism>
<protein>
    <submittedName>
        <fullName evidence="1">Uncharacterized protein</fullName>
    </submittedName>
</protein>
<dbReference type="EMBL" id="VLTM01000135">
    <property type="protein sequence ID" value="KAA0149471.1"/>
    <property type="molecule type" value="Genomic_DNA"/>
</dbReference>